<keyword evidence="2" id="KW-1185">Reference proteome</keyword>
<gene>
    <name evidence="1" type="ORF">TNCV_1946121</name>
</gene>
<evidence type="ECO:0000313" key="1">
    <source>
        <dbReference type="EMBL" id="GFY10067.1"/>
    </source>
</evidence>
<evidence type="ECO:0000313" key="2">
    <source>
        <dbReference type="Proteomes" id="UP000887159"/>
    </source>
</evidence>
<name>A0A8X6S9T9_TRICX</name>
<protein>
    <submittedName>
        <fullName evidence="1">Uncharacterized protein</fullName>
    </submittedName>
</protein>
<dbReference type="AlphaFoldDB" id="A0A8X6S9T9"/>
<proteinExistence type="predicted"/>
<organism evidence="1 2">
    <name type="scientific">Trichonephila clavipes</name>
    <name type="common">Golden silk orbweaver</name>
    <name type="synonym">Nephila clavipes</name>
    <dbReference type="NCBI Taxonomy" id="2585209"/>
    <lineage>
        <taxon>Eukaryota</taxon>
        <taxon>Metazoa</taxon>
        <taxon>Ecdysozoa</taxon>
        <taxon>Arthropoda</taxon>
        <taxon>Chelicerata</taxon>
        <taxon>Arachnida</taxon>
        <taxon>Araneae</taxon>
        <taxon>Araneomorphae</taxon>
        <taxon>Entelegynae</taxon>
        <taxon>Araneoidea</taxon>
        <taxon>Nephilidae</taxon>
        <taxon>Trichonephila</taxon>
    </lineage>
</organism>
<dbReference type="Proteomes" id="UP000887159">
    <property type="component" value="Unassembled WGS sequence"/>
</dbReference>
<accession>A0A8X6S9T9</accession>
<comment type="caution">
    <text evidence="1">The sequence shown here is derived from an EMBL/GenBank/DDBJ whole genome shotgun (WGS) entry which is preliminary data.</text>
</comment>
<reference evidence="1" key="1">
    <citation type="submission" date="2020-08" db="EMBL/GenBank/DDBJ databases">
        <title>Multicomponent nature underlies the extraordinary mechanical properties of spider dragline silk.</title>
        <authorList>
            <person name="Kono N."/>
            <person name="Nakamura H."/>
            <person name="Mori M."/>
            <person name="Yoshida Y."/>
            <person name="Ohtoshi R."/>
            <person name="Malay A.D."/>
            <person name="Moran D.A.P."/>
            <person name="Tomita M."/>
            <person name="Numata K."/>
            <person name="Arakawa K."/>
        </authorList>
    </citation>
    <scope>NUCLEOTIDE SEQUENCE</scope>
</reference>
<dbReference type="EMBL" id="BMAU01021294">
    <property type="protein sequence ID" value="GFY10067.1"/>
    <property type="molecule type" value="Genomic_DNA"/>
</dbReference>
<sequence length="149" mass="17110">MGRRLHLLGNVDDIARQLEQIWQEISQETALYRYATSCGSLHPRLEGLPHSLRNTELEASEQKNIQRQFKTFDQTSRLRDDPSISSNISFHSHGSSVIEKKDAECIFVTENSPKTNERKFGFNASAVLCGLTLNVPEQRKRNRNDLHLF</sequence>